<dbReference type="AlphaFoldDB" id="A0A521CS11"/>
<gene>
    <name evidence="4" type="ORF">SAMN06265350_104301</name>
</gene>
<keyword evidence="2" id="KW-0472">Membrane</keyword>
<dbReference type="InterPro" id="IPR023346">
    <property type="entry name" value="Lysozyme-like_dom_sf"/>
</dbReference>
<evidence type="ECO:0000256" key="2">
    <source>
        <dbReference type="SAM" id="Phobius"/>
    </source>
</evidence>
<reference evidence="4 5" key="1">
    <citation type="submission" date="2017-05" db="EMBL/GenBank/DDBJ databases">
        <authorList>
            <person name="Varghese N."/>
            <person name="Submissions S."/>
        </authorList>
    </citation>
    <scope>NUCLEOTIDE SEQUENCE [LARGE SCALE GENOMIC DNA]</scope>
    <source>
        <strain evidence="4 5">DSM 21342</strain>
    </source>
</reference>
<dbReference type="EMBL" id="FXSZ01000004">
    <property type="protein sequence ID" value="SMO62234.1"/>
    <property type="molecule type" value="Genomic_DNA"/>
</dbReference>
<dbReference type="InterPro" id="IPR008258">
    <property type="entry name" value="Transglycosylase_SLT_dom_1"/>
</dbReference>
<dbReference type="PANTHER" id="PTHR37423">
    <property type="entry name" value="SOLUBLE LYTIC MUREIN TRANSGLYCOSYLASE-RELATED"/>
    <property type="match status" value="1"/>
</dbReference>
<protein>
    <submittedName>
        <fullName evidence="4">Transglycosylase SLT domain-containing protein</fullName>
    </submittedName>
</protein>
<evidence type="ECO:0000313" key="5">
    <source>
        <dbReference type="Proteomes" id="UP000315971"/>
    </source>
</evidence>
<dbReference type="Gene3D" id="1.10.530.10">
    <property type="match status" value="1"/>
</dbReference>
<sequence>MRKTIKKYFITCSTVVLILTVANLFFFNIQNGFSVSKAYMDAPVVAKKISKPALNFAGENIPENDPTVKTKLKAAVLNCDVNKQNVHRSSKRLKKWFAVIEPILKRHGIPEDFKYIPFIESGFKSDTSVKGAAGYWQFMPATARNYGLRVDDVVDERYDIQKSTNSACRYLKELYREFGSWTMVAAAYNIGSTKLQQHTKNQDEDNYFRLHLNTETGRYVYRILAVKEMLKQAEVKHNVGSKIIVNKPGYSINLSSIYVYDPEFVASVLSSIKNNFFARIKK</sequence>
<dbReference type="Proteomes" id="UP000315971">
    <property type="component" value="Unassembled WGS sequence"/>
</dbReference>
<evidence type="ECO:0000256" key="1">
    <source>
        <dbReference type="ARBA" id="ARBA00007734"/>
    </source>
</evidence>
<comment type="similarity">
    <text evidence="1">Belongs to the transglycosylase Slt family.</text>
</comment>
<name>A0A521CS11_9SPHI</name>
<keyword evidence="2" id="KW-0812">Transmembrane</keyword>
<dbReference type="Pfam" id="PF01464">
    <property type="entry name" value="SLT"/>
    <property type="match status" value="1"/>
</dbReference>
<dbReference type="CDD" id="cd16894">
    <property type="entry name" value="MltD-like"/>
    <property type="match status" value="1"/>
</dbReference>
<evidence type="ECO:0000313" key="4">
    <source>
        <dbReference type="EMBL" id="SMO62234.1"/>
    </source>
</evidence>
<keyword evidence="5" id="KW-1185">Reference proteome</keyword>
<proteinExistence type="inferred from homology"/>
<feature type="domain" description="Transglycosylase SLT" evidence="3">
    <location>
        <begin position="104"/>
        <end position="205"/>
    </location>
</feature>
<dbReference type="PANTHER" id="PTHR37423:SF2">
    <property type="entry name" value="MEMBRANE-BOUND LYTIC MUREIN TRANSGLYCOSYLASE C"/>
    <property type="match status" value="1"/>
</dbReference>
<dbReference type="OrthoDB" id="9815002at2"/>
<evidence type="ECO:0000259" key="3">
    <source>
        <dbReference type="Pfam" id="PF01464"/>
    </source>
</evidence>
<keyword evidence="2" id="KW-1133">Transmembrane helix</keyword>
<organism evidence="4 5">
    <name type="scientific">Solitalea koreensis</name>
    <dbReference type="NCBI Taxonomy" id="543615"/>
    <lineage>
        <taxon>Bacteria</taxon>
        <taxon>Pseudomonadati</taxon>
        <taxon>Bacteroidota</taxon>
        <taxon>Sphingobacteriia</taxon>
        <taxon>Sphingobacteriales</taxon>
        <taxon>Sphingobacteriaceae</taxon>
        <taxon>Solitalea</taxon>
    </lineage>
</organism>
<dbReference type="SUPFAM" id="SSF53955">
    <property type="entry name" value="Lysozyme-like"/>
    <property type="match status" value="1"/>
</dbReference>
<dbReference type="RefSeq" id="WP_142603370.1">
    <property type="nucleotide sequence ID" value="NZ_FXSZ01000004.1"/>
</dbReference>
<accession>A0A521CS11</accession>
<feature type="transmembrane region" description="Helical" evidence="2">
    <location>
        <begin position="7"/>
        <end position="27"/>
    </location>
</feature>